<gene>
    <name evidence="2" type="ORF">BJ981_005585</name>
</gene>
<dbReference type="EMBL" id="JACHBR010000001">
    <property type="protein sequence ID" value="MBB5629886.1"/>
    <property type="molecule type" value="Genomic_DNA"/>
</dbReference>
<accession>A0A7W9DSS5</accession>
<dbReference type="RefSeq" id="WP_184615314.1">
    <property type="nucleotide sequence ID" value="NZ_BOOS01000031.1"/>
</dbReference>
<name>A0A7W9DSS5_9ACTN</name>
<proteinExistence type="predicted"/>
<comment type="caution">
    <text evidence="2">The sequence shown here is derived from an EMBL/GenBank/DDBJ whole genome shotgun (WGS) entry which is preliminary data.</text>
</comment>
<organism evidence="2 3">
    <name type="scientific">Sphaerisporangium krabiense</name>
    <dbReference type="NCBI Taxonomy" id="763782"/>
    <lineage>
        <taxon>Bacteria</taxon>
        <taxon>Bacillati</taxon>
        <taxon>Actinomycetota</taxon>
        <taxon>Actinomycetes</taxon>
        <taxon>Streptosporangiales</taxon>
        <taxon>Streptosporangiaceae</taxon>
        <taxon>Sphaerisporangium</taxon>
    </lineage>
</organism>
<evidence type="ECO:0000256" key="1">
    <source>
        <dbReference type="SAM" id="MobiDB-lite"/>
    </source>
</evidence>
<protein>
    <submittedName>
        <fullName evidence="2">Sporulation protein YlmC with PRC-barrel domain</fullName>
    </submittedName>
</protein>
<sequence length="266" mass="28305">MTGARILHARLHLLDRQVVRSRDGRHVCKADDLELKRDAQGRPYVAAILAGPLALGPRIGGVPGRLIVAVTELFRPEEDPAPRRVGMAQVSGIDAALSVDGDPEEPALERWTRRNLIGPIPGSGAGDDTTAPPGPARTRAEEGATRIGELIGRPVNDASGTPMGQVADVQLTQDGPLLRGVQHAFRVSGLIVAPRHTGQLFGYERGPGGQAPLLVRAIVRRLHRGSRYVTWDQVAGLGTPPGPIPLSVPAAETAPLTELYERDPAR</sequence>
<feature type="region of interest" description="Disordered" evidence="1">
    <location>
        <begin position="117"/>
        <end position="142"/>
    </location>
</feature>
<reference evidence="2 3" key="1">
    <citation type="submission" date="2020-08" db="EMBL/GenBank/DDBJ databases">
        <title>Sequencing the genomes of 1000 actinobacteria strains.</title>
        <authorList>
            <person name="Klenk H.-P."/>
        </authorList>
    </citation>
    <scope>NUCLEOTIDE SEQUENCE [LARGE SCALE GENOMIC DNA]</scope>
    <source>
        <strain evidence="2 3">DSM 45790</strain>
    </source>
</reference>
<evidence type="ECO:0000313" key="2">
    <source>
        <dbReference type="EMBL" id="MBB5629886.1"/>
    </source>
</evidence>
<evidence type="ECO:0000313" key="3">
    <source>
        <dbReference type="Proteomes" id="UP000588112"/>
    </source>
</evidence>
<dbReference type="Proteomes" id="UP000588112">
    <property type="component" value="Unassembled WGS sequence"/>
</dbReference>
<dbReference type="AlphaFoldDB" id="A0A7W9DSS5"/>
<keyword evidence="3" id="KW-1185">Reference proteome</keyword>